<dbReference type="GO" id="GO:0046677">
    <property type="term" value="P:response to antibiotic"/>
    <property type="evidence" value="ECO:0007669"/>
    <property type="project" value="UniProtKB-KW"/>
</dbReference>
<dbReference type="SUPFAM" id="SSF56112">
    <property type="entry name" value="Protein kinase-like (PK-like)"/>
    <property type="match status" value="1"/>
</dbReference>
<feature type="binding site" evidence="9">
    <location>
        <position position="184"/>
    </location>
    <ligand>
        <name>Mg(2+)</name>
        <dbReference type="ChEBI" id="CHEBI:18420"/>
    </ligand>
</feature>
<keyword evidence="4 7" id="KW-0418">Kinase</keyword>
<dbReference type="eggNOG" id="COG3231">
    <property type="taxonomic scope" value="Bacteria"/>
</dbReference>
<dbReference type="AlphaFoldDB" id="A0A1H0AE42"/>
<organism evidence="11 12">
    <name type="scientific">Allokutzneria albata</name>
    <name type="common">Kibdelosporangium albatum</name>
    <dbReference type="NCBI Taxonomy" id="211114"/>
    <lineage>
        <taxon>Bacteria</taxon>
        <taxon>Bacillati</taxon>
        <taxon>Actinomycetota</taxon>
        <taxon>Actinomycetes</taxon>
        <taxon>Pseudonocardiales</taxon>
        <taxon>Pseudonocardiaceae</taxon>
        <taxon>Allokutzneria</taxon>
    </lineage>
</organism>
<gene>
    <name evidence="11" type="ORF">SAMN04489726_6027</name>
</gene>
<dbReference type="InterPro" id="IPR024165">
    <property type="entry name" value="Kan/Strep_kinase"/>
</dbReference>
<evidence type="ECO:0000256" key="4">
    <source>
        <dbReference type="ARBA" id="ARBA00022777"/>
    </source>
</evidence>
<evidence type="ECO:0000256" key="8">
    <source>
        <dbReference type="PIRSR" id="PIRSR000706-1"/>
    </source>
</evidence>
<keyword evidence="2 7" id="KW-0808">Transferase</keyword>
<keyword evidence="6 7" id="KW-0046">Antibiotic resistance</keyword>
<keyword evidence="3 7" id="KW-0547">Nucleotide-binding</keyword>
<dbReference type="GO" id="GO:0005524">
    <property type="term" value="F:ATP binding"/>
    <property type="evidence" value="ECO:0007669"/>
    <property type="project" value="UniProtKB-KW"/>
</dbReference>
<keyword evidence="9" id="KW-0479">Metal-binding</keyword>
<keyword evidence="9" id="KW-0460">Magnesium</keyword>
<name>A0A1H0AE42_ALLAB</name>
<dbReference type="Proteomes" id="UP000183376">
    <property type="component" value="Chromosome I"/>
</dbReference>
<feature type="domain" description="Aminoglycoside phosphotransferase" evidence="10">
    <location>
        <begin position="13"/>
        <end position="243"/>
    </location>
</feature>
<dbReference type="GO" id="GO:0046872">
    <property type="term" value="F:metal ion binding"/>
    <property type="evidence" value="ECO:0007669"/>
    <property type="project" value="UniProtKB-KW"/>
</dbReference>
<evidence type="ECO:0000256" key="3">
    <source>
        <dbReference type="ARBA" id="ARBA00022741"/>
    </source>
</evidence>
<dbReference type="GO" id="GO:0016773">
    <property type="term" value="F:phosphotransferase activity, alcohol group as acceptor"/>
    <property type="evidence" value="ECO:0007669"/>
    <property type="project" value="InterPro"/>
</dbReference>
<dbReference type="InterPro" id="IPR002575">
    <property type="entry name" value="Aminoglycoside_PTrfase"/>
</dbReference>
<dbReference type="GO" id="GO:0016301">
    <property type="term" value="F:kinase activity"/>
    <property type="evidence" value="ECO:0007669"/>
    <property type="project" value="UniProtKB-KW"/>
</dbReference>
<dbReference type="CDD" id="cd05150">
    <property type="entry name" value="APH"/>
    <property type="match status" value="1"/>
</dbReference>
<dbReference type="PANTHER" id="PTHR21310:SF41">
    <property type="entry name" value="3'-PHOSPHOTRANSFERASE, PUTATIVE-RELATED"/>
    <property type="match status" value="1"/>
</dbReference>
<sequence length="250" mass="27553">MEQLHARYDRHTWEQVTIGRSGAGVWRLSGPTDHFLKSVDGGTELFEEAERLRWLRAQGLPAPEVVELGGDDRASWMVTTAVPGKSLAELGGDEMLWTAGQITALAEIARALHALPVADCPFDRTLDVVVPQARSNAEAGLVDETDFDQHRLGRTALDLIKEVEATRPDREDLVVCHGDLCTPNVLLDPDTLTVTGLIDVGRLGIADRYNDLALTARSLGPANAGMFFEAYGEVPDPERLEFYRLLDEFF</sequence>
<evidence type="ECO:0000256" key="6">
    <source>
        <dbReference type="ARBA" id="ARBA00023251"/>
    </source>
</evidence>
<evidence type="ECO:0000256" key="5">
    <source>
        <dbReference type="ARBA" id="ARBA00022840"/>
    </source>
</evidence>
<evidence type="ECO:0000313" key="12">
    <source>
        <dbReference type="Proteomes" id="UP000183376"/>
    </source>
</evidence>
<reference evidence="11 12" key="1">
    <citation type="submission" date="2016-10" db="EMBL/GenBank/DDBJ databases">
        <authorList>
            <person name="de Groot N.N."/>
        </authorList>
    </citation>
    <scope>NUCLEOTIDE SEQUENCE [LARGE SCALE GENOMIC DNA]</scope>
    <source>
        <strain evidence="11 12">DSM 44149</strain>
    </source>
</reference>
<dbReference type="STRING" id="211114.SAMN04489726_6027"/>
<dbReference type="EMBL" id="LT629701">
    <property type="protein sequence ID" value="SDN31820.1"/>
    <property type="molecule type" value="Genomic_DNA"/>
</dbReference>
<evidence type="ECO:0000256" key="7">
    <source>
        <dbReference type="PIRNR" id="PIRNR000706"/>
    </source>
</evidence>
<evidence type="ECO:0000256" key="1">
    <source>
        <dbReference type="ARBA" id="ARBA00006219"/>
    </source>
</evidence>
<evidence type="ECO:0000259" key="10">
    <source>
        <dbReference type="Pfam" id="PF01636"/>
    </source>
</evidence>
<evidence type="ECO:0000256" key="2">
    <source>
        <dbReference type="ARBA" id="ARBA00022679"/>
    </source>
</evidence>
<dbReference type="InterPro" id="IPR011009">
    <property type="entry name" value="Kinase-like_dom_sf"/>
</dbReference>
<dbReference type="PANTHER" id="PTHR21310">
    <property type="entry name" value="AMINOGLYCOSIDE PHOSPHOTRANSFERASE-RELATED-RELATED"/>
    <property type="match status" value="1"/>
</dbReference>
<accession>A0A1H0AE42</accession>
<keyword evidence="5 7" id="KW-0067">ATP-binding</keyword>
<evidence type="ECO:0000313" key="11">
    <source>
        <dbReference type="EMBL" id="SDN31820.1"/>
    </source>
</evidence>
<dbReference type="Pfam" id="PF01636">
    <property type="entry name" value="APH"/>
    <property type="match status" value="1"/>
</dbReference>
<dbReference type="InterPro" id="IPR051678">
    <property type="entry name" value="AGP_Transferase"/>
</dbReference>
<dbReference type="RefSeq" id="WP_030428130.1">
    <property type="nucleotide sequence ID" value="NZ_JOEF01000003.1"/>
</dbReference>
<dbReference type="NCBIfam" id="NF033068">
    <property type="entry name" value="APH_3p"/>
    <property type="match status" value="1"/>
</dbReference>
<proteinExistence type="inferred from homology"/>
<feature type="active site" description="Proton acceptor" evidence="8">
    <location>
        <position position="179"/>
    </location>
</feature>
<dbReference type="Gene3D" id="3.30.200.20">
    <property type="entry name" value="Phosphorylase Kinase, domain 1"/>
    <property type="match status" value="1"/>
</dbReference>
<dbReference type="Gene3D" id="3.90.1200.10">
    <property type="match status" value="1"/>
</dbReference>
<dbReference type="PIRSF" id="PIRSF000706">
    <property type="entry name" value="Kanamycin_kin"/>
    <property type="match status" value="1"/>
</dbReference>
<feature type="binding site" evidence="9">
    <location>
        <position position="199"/>
    </location>
    <ligand>
        <name>Mg(2+)</name>
        <dbReference type="ChEBI" id="CHEBI:18420"/>
    </ligand>
</feature>
<protein>
    <submittedName>
        <fullName evidence="11">Aminoglycoside 3'-phosphotransferase-2</fullName>
    </submittedName>
</protein>
<evidence type="ECO:0000256" key="9">
    <source>
        <dbReference type="PIRSR" id="PIRSR000706-2"/>
    </source>
</evidence>
<comment type="similarity">
    <text evidence="1 7">Belongs to the aminoglycoside phosphotransferase family.</text>
</comment>
<keyword evidence="12" id="KW-1185">Reference proteome</keyword>